<proteinExistence type="predicted"/>
<evidence type="ECO:0000313" key="1">
    <source>
        <dbReference type="EMBL" id="GLR90171.1"/>
    </source>
</evidence>
<dbReference type="Proteomes" id="UP001156905">
    <property type="component" value="Unassembled WGS sequence"/>
</dbReference>
<organism evidence="1 2">
    <name type="scientific">Bradyrhizobium iriomotense</name>
    <dbReference type="NCBI Taxonomy" id="441950"/>
    <lineage>
        <taxon>Bacteria</taxon>
        <taxon>Pseudomonadati</taxon>
        <taxon>Pseudomonadota</taxon>
        <taxon>Alphaproteobacteria</taxon>
        <taxon>Hyphomicrobiales</taxon>
        <taxon>Nitrobacteraceae</taxon>
        <taxon>Bradyrhizobium</taxon>
    </lineage>
</organism>
<protein>
    <submittedName>
        <fullName evidence="1">Uncharacterized protein</fullName>
    </submittedName>
</protein>
<name>A0ABQ6BC03_9BRAD</name>
<sequence>MALPLAITTFFGSSVVSSPKGSAVCTGAPAAGGGAAAAGGAAGLAEGEALAAGAGDGDVAGEGEALAAGEGEVDGAGEGFADVAGAGVGDWANAPERQSEMAAAGITAAKKERKKLVITCLPNTLKAKALSEAPARILAPRARPGSRERAYLTRMGQIRPMTDAS</sequence>
<reference evidence="2" key="1">
    <citation type="journal article" date="2019" name="Int. J. Syst. Evol. Microbiol.">
        <title>The Global Catalogue of Microorganisms (GCM) 10K type strain sequencing project: providing services to taxonomists for standard genome sequencing and annotation.</title>
        <authorList>
            <consortium name="The Broad Institute Genomics Platform"/>
            <consortium name="The Broad Institute Genome Sequencing Center for Infectious Disease"/>
            <person name="Wu L."/>
            <person name="Ma J."/>
        </authorList>
    </citation>
    <scope>NUCLEOTIDE SEQUENCE [LARGE SCALE GENOMIC DNA]</scope>
    <source>
        <strain evidence="2">NBRC 102520</strain>
    </source>
</reference>
<dbReference type="EMBL" id="BSOW01000031">
    <property type="protein sequence ID" value="GLR90171.1"/>
    <property type="molecule type" value="Genomic_DNA"/>
</dbReference>
<gene>
    <name evidence="1" type="ORF">GCM10007857_68850</name>
</gene>
<comment type="caution">
    <text evidence="1">The sequence shown here is derived from an EMBL/GenBank/DDBJ whole genome shotgun (WGS) entry which is preliminary data.</text>
</comment>
<evidence type="ECO:0000313" key="2">
    <source>
        <dbReference type="Proteomes" id="UP001156905"/>
    </source>
</evidence>
<keyword evidence="2" id="KW-1185">Reference proteome</keyword>
<accession>A0ABQ6BC03</accession>